<protein>
    <submittedName>
        <fullName evidence="1">Uncharacterized protein</fullName>
    </submittedName>
</protein>
<reference evidence="1 2" key="1">
    <citation type="submission" date="2012-12" db="EMBL/GenBank/DDBJ databases">
        <title>The Genome Sequence of Bacillus cereus VD196.</title>
        <authorList>
            <consortium name="The Broad Institute Genome Sequencing Platform"/>
            <consortium name="The Broad Institute Genome Sequencing Center for Infectious Disease"/>
            <person name="Feldgarden M."/>
            <person name="Van der Auwera G.A."/>
            <person name="Mahillon J."/>
            <person name="Duprez V."/>
            <person name="Timmery S."/>
            <person name="Mattelet C."/>
            <person name="Dierick K."/>
            <person name="Sun M."/>
            <person name="Yu Z."/>
            <person name="Zhu L."/>
            <person name="Hu X."/>
            <person name="Shank E.B."/>
            <person name="Swiecicka I."/>
            <person name="Hansen B.M."/>
            <person name="Andrup L."/>
            <person name="Walker B."/>
            <person name="Young S.K."/>
            <person name="Zeng Q."/>
            <person name="Gargeya S."/>
            <person name="Fitzgerald M."/>
            <person name="Haas B."/>
            <person name="Abouelleil A."/>
            <person name="Alvarado L."/>
            <person name="Arachchi H.M."/>
            <person name="Berlin A.M."/>
            <person name="Chapman S.B."/>
            <person name="Dewar J."/>
            <person name="Goldberg J."/>
            <person name="Griggs A."/>
            <person name="Gujja S."/>
            <person name="Hansen M."/>
            <person name="Howarth C."/>
            <person name="Imamovic A."/>
            <person name="Larimer J."/>
            <person name="McCowan C."/>
            <person name="Murphy C."/>
            <person name="Neiman D."/>
            <person name="Pearson M."/>
            <person name="Priest M."/>
            <person name="Roberts A."/>
            <person name="Saif S."/>
            <person name="Shea T."/>
            <person name="Sisk P."/>
            <person name="Sykes S."/>
            <person name="Wortman J."/>
            <person name="Nusbaum C."/>
            <person name="Birren B."/>
        </authorList>
    </citation>
    <scope>NUCLEOTIDE SEQUENCE [LARGE SCALE GENOMIC DNA]</scope>
    <source>
        <strain evidence="1 2">VD196</strain>
    </source>
</reference>
<gene>
    <name evidence="1" type="ORF">IKE_03241</name>
</gene>
<evidence type="ECO:0000313" key="2">
    <source>
        <dbReference type="Proteomes" id="UP000014023"/>
    </source>
</evidence>
<dbReference type="Proteomes" id="UP000014023">
    <property type="component" value="Unassembled WGS sequence"/>
</dbReference>
<dbReference type="EMBL" id="AHFL01000021">
    <property type="protein sequence ID" value="EOO65957.1"/>
    <property type="molecule type" value="Genomic_DNA"/>
</dbReference>
<evidence type="ECO:0000313" key="1">
    <source>
        <dbReference type="EMBL" id="EOO65957.1"/>
    </source>
</evidence>
<comment type="caution">
    <text evidence="1">The sequence shown here is derived from an EMBL/GenBank/DDBJ whole genome shotgun (WGS) entry which is preliminary data.</text>
</comment>
<accession>A0A9W5Q3C6</accession>
<name>A0A9W5Q3C6_BACCE</name>
<proteinExistence type="predicted"/>
<sequence>MIVEALLGEIAEEAAVAVGIDENAPYIGVFLFKQTIHKHS</sequence>
<organism evidence="1 2">
    <name type="scientific">Bacillus cereus VD196</name>
    <dbReference type="NCBI Taxonomy" id="1053243"/>
    <lineage>
        <taxon>Bacteria</taxon>
        <taxon>Bacillati</taxon>
        <taxon>Bacillota</taxon>
        <taxon>Bacilli</taxon>
        <taxon>Bacillales</taxon>
        <taxon>Bacillaceae</taxon>
        <taxon>Bacillus</taxon>
        <taxon>Bacillus cereus group</taxon>
    </lineage>
</organism>
<dbReference type="AlphaFoldDB" id="A0A9W5Q3C6"/>